<name>A0AAV2A0G8_9ARAC</name>
<accession>A0AAV2A0G8</accession>
<proteinExistence type="predicted"/>
<comment type="caution">
    <text evidence="1">The sequence shown here is derived from an EMBL/GenBank/DDBJ whole genome shotgun (WGS) entry which is preliminary data.</text>
</comment>
<sequence>MIQVILGKRLQKQFAIHINTNWYCLKDLL</sequence>
<dbReference type="EMBL" id="CAXIEN010000102">
    <property type="protein sequence ID" value="CAL1277430.1"/>
    <property type="molecule type" value="Genomic_DNA"/>
</dbReference>
<evidence type="ECO:0000313" key="2">
    <source>
        <dbReference type="Proteomes" id="UP001497382"/>
    </source>
</evidence>
<dbReference type="Proteomes" id="UP001497382">
    <property type="component" value="Unassembled WGS sequence"/>
</dbReference>
<keyword evidence="2" id="KW-1185">Reference proteome</keyword>
<gene>
    <name evidence="1" type="ORF">LARSCL_LOCUS9224</name>
</gene>
<dbReference type="AlphaFoldDB" id="A0AAV2A0G8"/>
<organism evidence="1 2">
    <name type="scientific">Larinioides sclopetarius</name>
    <dbReference type="NCBI Taxonomy" id="280406"/>
    <lineage>
        <taxon>Eukaryota</taxon>
        <taxon>Metazoa</taxon>
        <taxon>Ecdysozoa</taxon>
        <taxon>Arthropoda</taxon>
        <taxon>Chelicerata</taxon>
        <taxon>Arachnida</taxon>
        <taxon>Araneae</taxon>
        <taxon>Araneomorphae</taxon>
        <taxon>Entelegynae</taxon>
        <taxon>Araneoidea</taxon>
        <taxon>Araneidae</taxon>
        <taxon>Larinioides</taxon>
    </lineage>
</organism>
<protein>
    <submittedName>
        <fullName evidence="1">Uncharacterized protein</fullName>
    </submittedName>
</protein>
<evidence type="ECO:0000313" key="1">
    <source>
        <dbReference type="EMBL" id="CAL1277430.1"/>
    </source>
</evidence>
<reference evidence="1 2" key="1">
    <citation type="submission" date="2024-04" db="EMBL/GenBank/DDBJ databases">
        <authorList>
            <person name="Rising A."/>
            <person name="Reimegard J."/>
            <person name="Sonavane S."/>
            <person name="Akerstrom W."/>
            <person name="Nylinder S."/>
            <person name="Hedman E."/>
            <person name="Kallberg Y."/>
        </authorList>
    </citation>
    <scope>NUCLEOTIDE SEQUENCE [LARGE SCALE GENOMIC DNA]</scope>
</reference>